<dbReference type="Pfam" id="PF07727">
    <property type="entry name" value="RVT_2"/>
    <property type="match status" value="1"/>
</dbReference>
<organism evidence="5 6">
    <name type="scientific">Symbiodinium microadriaticum</name>
    <name type="common">Dinoflagellate</name>
    <name type="synonym">Zooxanthella microadriatica</name>
    <dbReference type="NCBI Taxonomy" id="2951"/>
    <lineage>
        <taxon>Eukaryota</taxon>
        <taxon>Sar</taxon>
        <taxon>Alveolata</taxon>
        <taxon>Dinophyceae</taxon>
        <taxon>Suessiales</taxon>
        <taxon>Symbiodiniaceae</taxon>
        <taxon>Symbiodinium</taxon>
    </lineage>
</organism>
<dbReference type="InterPro" id="IPR039417">
    <property type="entry name" value="Peptidase_C1A_papain-like"/>
</dbReference>
<dbReference type="GO" id="GO:0003676">
    <property type="term" value="F:nucleic acid binding"/>
    <property type="evidence" value="ECO:0007669"/>
    <property type="project" value="InterPro"/>
</dbReference>
<dbReference type="PROSITE" id="PS00640">
    <property type="entry name" value="THIOL_PROTEASE_ASN"/>
    <property type="match status" value="1"/>
</dbReference>
<dbReference type="Gene3D" id="3.90.70.10">
    <property type="entry name" value="Cysteine proteinases"/>
    <property type="match status" value="1"/>
</dbReference>
<dbReference type="PANTHER" id="PTHR12411">
    <property type="entry name" value="CYSTEINE PROTEASE FAMILY C1-RELATED"/>
    <property type="match status" value="1"/>
</dbReference>
<dbReference type="Gene3D" id="3.30.420.10">
    <property type="entry name" value="Ribonuclease H-like superfamily/Ribonuclease H"/>
    <property type="match status" value="1"/>
</dbReference>
<reference evidence="5 6" key="1">
    <citation type="submission" date="2016-02" db="EMBL/GenBank/DDBJ databases">
        <title>Genome analysis of coral dinoflagellate symbionts highlights evolutionary adaptations to a symbiotic lifestyle.</title>
        <authorList>
            <person name="Aranda M."/>
            <person name="Li Y."/>
            <person name="Liew Y.J."/>
            <person name="Baumgarten S."/>
            <person name="Simakov O."/>
            <person name="Wilson M."/>
            <person name="Piel J."/>
            <person name="Ashoor H."/>
            <person name="Bougouffa S."/>
            <person name="Bajic V.B."/>
            <person name="Ryu T."/>
            <person name="Ravasi T."/>
            <person name="Bayer T."/>
            <person name="Micklem G."/>
            <person name="Kim H."/>
            <person name="Bhak J."/>
            <person name="Lajeunesse T.C."/>
            <person name="Voolstra C.R."/>
        </authorList>
    </citation>
    <scope>NUCLEOTIDE SEQUENCE [LARGE SCALE GENOMIC DNA]</scope>
    <source>
        <strain evidence="5 6">CCMP2467</strain>
    </source>
</reference>
<dbReference type="Gene3D" id="1.10.287.2250">
    <property type="match status" value="1"/>
</dbReference>
<evidence type="ECO:0000256" key="3">
    <source>
        <dbReference type="SAM" id="MobiDB-lite"/>
    </source>
</evidence>
<evidence type="ECO:0000256" key="2">
    <source>
        <dbReference type="ARBA" id="ARBA00023145"/>
    </source>
</evidence>
<feature type="region of interest" description="Disordered" evidence="3">
    <location>
        <begin position="180"/>
        <end position="218"/>
    </location>
</feature>
<evidence type="ECO:0000313" key="5">
    <source>
        <dbReference type="EMBL" id="OLQ14648.1"/>
    </source>
</evidence>
<dbReference type="EMBL" id="LSRX01000012">
    <property type="protein sequence ID" value="OLQ14648.1"/>
    <property type="molecule type" value="Genomic_DNA"/>
</dbReference>
<proteinExistence type="inferred from homology"/>
<dbReference type="SUPFAM" id="SSF53098">
    <property type="entry name" value="Ribonuclease H-like"/>
    <property type="match status" value="1"/>
</dbReference>
<evidence type="ECO:0000256" key="1">
    <source>
        <dbReference type="ARBA" id="ARBA00008455"/>
    </source>
</evidence>
<dbReference type="InterPro" id="IPR000668">
    <property type="entry name" value="Peptidase_C1A_C"/>
</dbReference>
<dbReference type="InterPro" id="IPR038765">
    <property type="entry name" value="Papain-like_cys_pep_sf"/>
</dbReference>
<comment type="similarity">
    <text evidence="1">Belongs to the peptidase C1 family.</text>
</comment>
<protein>
    <submittedName>
        <fullName evidence="5">Actinidain</fullName>
    </submittedName>
</protein>
<accession>A0A1Q9F4N5</accession>
<dbReference type="Proteomes" id="UP000186817">
    <property type="component" value="Unassembled WGS sequence"/>
</dbReference>
<dbReference type="PROSITE" id="PS50994">
    <property type="entry name" value="INTEGRASE"/>
    <property type="match status" value="1"/>
</dbReference>
<dbReference type="GO" id="GO:0015074">
    <property type="term" value="P:DNA integration"/>
    <property type="evidence" value="ECO:0007669"/>
    <property type="project" value="InterPro"/>
</dbReference>
<dbReference type="GO" id="GO:0006508">
    <property type="term" value="P:proteolysis"/>
    <property type="evidence" value="ECO:0007669"/>
    <property type="project" value="InterPro"/>
</dbReference>
<dbReference type="InterPro" id="IPR001584">
    <property type="entry name" value="Integrase_cat-core"/>
</dbReference>
<dbReference type="InterPro" id="IPR013128">
    <property type="entry name" value="Peptidase_C1A"/>
</dbReference>
<feature type="compositionally biased region" description="Low complexity" evidence="3">
    <location>
        <begin position="202"/>
        <end position="216"/>
    </location>
</feature>
<sequence length="2019" mass="225528">MEKLTQPQMVLSLRAYGEEAPKSWTRVQLMTRLKELEANGEVVAPVGKKMKTPLEEAVQELNRAATRKPTLQKYVEEQCGLRITGNETISVLQQKAMTHLLATVEASPKDPLGFGKYSVQTYENVKHNDPRYCEWARQTAKEGQCSDYLKRFAKWLETPPPMSSKTTPKAKVDIGKIVEQTKNKAKEDGYPDADHATKKETTAATPTPVTSAAAASSNDTGHMIQQLVLAVSSLAQEVQTLKDEKNTRPRKVAAQQDTEMTEEPEDAKQGVPTTQDQESVNFMLIIDEGSRFRTARVLTTGAKQAPNAQACLHYLQEGWVQYFGHPRCLRLDPAGAFRSAAVEEWCDKHSIYLDVVPGEAHWKVGTVECAIRGVKDVMTKLCSYDEELTPQQALAEAIVTFNHKELVRGYSPAQHILGQAPDETGRFIPQGRDAHPALLIENPTGEFERSTKLRAEAEKALTDWNTQQRLLRAKHSRHRPCYDYTPGELVYYWRTQDSNKGRRQPGGKHGRFLGPARVLATETRRDDQGNAKPGGSIWLVKGRSLLKCAPEQLRRATQREELLESMSDPGQQKLSWTFHSVADAIGGTRYEDISGELPSTTEWNRAQLPEEEHQPARHRLRQKQPPSSLGGKMEEDNDPDFHDAPGAASTARNRSRSRGREGSGGVLSSDNPTAWWSTVKEEQWPDQAAAYWQDQGSAVEIEIPMPDSQRGRDRAWRDLGTYFVGSLKRRAVELSERKMTADEREAFRGAKAVEVKNFVASKAFEILPEGLRPDKAQAIGMRWILTWKLKEDGSRKPKARAVLLGYQDEAYEHRATTSPVMTRQTRQLLLQLTAWKRWRVQKGDVTGAFLQSRQYPDTLYCIPCPEICQALGVPEGSVTKVRKACYGLVDAPLEWYRSVDTFLQGLGFSKLWSDPCCWVLRVNGVLKGAISGHVDDFLFCGKQGDALWESKLQAIRDHFKWGDWEEGRFTQCGVVVEQKPEGFELSQPSYLDNLQEIGVNATRRKDLTQSTTDREKTQLRALLGGISWHSQQVAPYLAAEVSLLLTEVSRSSVETILKANMLLANAKAKQAYKMKIHAFEENDDLVMIMWVDAANGNRAEGGSTQGLFLGMAPRSILEGSVTGVSPIAWHSQKIDRACRSPGAAEAQAAVNGEDCLYYGRYGWSELLHGSGNLREPDLIVSKTSGCLVTDSRNVYDRLITEVLVVKGAEKRTSLELLSIKESQARTQVQLRWVHSEAQLANSLTKQGGGREYELYYKMGHQWRLVEDEAMMSAKRRRENGIQPLEQKDIATSAAGLKTKRAVKAPSTTRFRTATGKWSRVAQSCLIGGFHRLDKVRDQNGLAGERYNEAQEKVSSMPKPPLSGMEAANTRRDKFGMVGMLEVAASDEYINSLGVERFYSAEQLLTEEAYWRKRAANSREVVDKSREDETRLQKEPRGFGILLEGLGLFKELDKHTARYNELEAGLEDGDPRERWAVRTGAWVWRDVSKYVDLHWGLALSRMLALGQQELLLLRPPVRPSSTQNEETLLQEPPGRPTLVPLGDAKGGHIITVNGKALEALRKGRNKAVSFMVKRKLAKSIIKKLKPGAAAPAEVHSFALLKAALGAEAMMRRCLLAAALMHQAAAELLCERTGACTRDREEENSILLHTRLYKANVSKHVMKMMNFERPPQDYTFDQYVKDFGKKYDPKSGEYAEREQAFKEALSAVPWVQAHNADASKTYKVAINVYSDWTAEELKSLRGLKKMKREASAFKVKSLHLSKDEEYPQKVDWREVLSPQQMVSCAENPEHCGGTGGCDGSTSELAMDYIIQHGLTYEEVIPYESFFGAHVECSREMELRAAMYKMVTITGWVKTETNLLSDVMHAIVNYGPLAISVDASGWSPYSSGIANPCFELSAKAIAIIASLRALLGGDITGNVDIDARPLKDHAVGLVGYGEEDGKMYWTVRNSWGATWGENGYIRLERQNDQNYCGMDNTPHHGSACENEPDTPVKVCGTCGILYDVSYPTGARVVGVGSGDVDR</sequence>
<feature type="compositionally biased region" description="Basic and acidic residues" evidence="3">
    <location>
        <begin position="180"/>
        <end position="201"/>
    </location>
</feature>
<comment type="caution">
    <text evidence="5">The sequence shown here is derived from an EMBL/GenBank/DDBJ whole genome shotgun (WGS) entry which is preliminary data.</text>
</comment>
<dbReference type="Pfam" id="PF00112">
    <property type="entry name" value="Peptidase_C1"/>
    <property type="match status" value="2"/>
</dbReference>
<evidence type="ECO:0000259" key="4">
    <source>
        <dbReference type="PROSITE" id="PS50994"/>
    </source>
</evidence>
<feature type="domain" description="Integrase catalytic" evidence="4">
    <location>
        <begin position="245"/>
        <end position="429"/>
    </location>
</feature>
<dbReference type="Pfam" id="PF08246">
    <property type="entry name" value="Inhibitor_I29"/>
    <property type="match status" value="1"/>
</dbReference>
<dbReference type="InterPro" id="IPR036397">
    <property type="entry name" value="RNaseH_sf"/>
</dbReference>
<dbReference type="SMART" id="SM00848">
    <property type="entry name" value="Inhibitor_I29"/>
    <property type="match status" value="1"/>
</dbReference>
<feature type="region of interest" description="Disordered" evidence="3">
    <location>
        <begin position="609"/>
        <end position="672"/>
    </location>
</feature>
<dbReference type="InterPro" id="IPR013103">
    <property type="entry name" value="RVT_2"/>
</dbReference>
<keyword evidence="2" id="KW-0865">Zymogen</keyword>
<dbReference type="SMART" id="SM00645">
    <property type="entry name" value="Pept_C1"/>
    <property type="match status" value="1"/>
</dbReference>
<dbReference type="InterPro" id="IPR012337">
    <property type="entry name" value="RNaseH-like_sf"/>
</dbReference>
<feature type="region of interest" description="Disordered" evidence="3">
    <location>
        <begin position="242"/>
        <end position="275"/>
    </location>
</feature>
<dbReference type="CDD" id="cd02248">
    <property type="entry name" value="Peptidase_C1A"/>
    <property type="match status" value="1"/>
</dbReference>
<dbReference type="GO" id="GO:0008234">
    <property type="term" value="F:cysteine-type peptidase activity"/>
    <property type="evidence" value="ECO:0007669"/>
    <property type="project" value="InterPro"/>
</dbReference>
<gene>
    <name evidence="5" type="primary">Actinidain</name>
    <name evidence="5" type="ORF">AK812_SmicGene1201</name>
</gene>
<dbReference type="InterPro" id="IPR025661">
    <property type="entry name" value="Pept_asp_AS"/>
</dbReference>
<evidence type="ECO:0000313" key="6">
    <source>
        <dbReference type="Proteomes" id="UP000186817"/>
    </source>
</evidence>
<keyword evidence="6" id="KW-1185">Reference proteome</keyword>
<dbReference type="OrthoDB" id="190265at2759"/>
<dbReference type="SUPFAM" id="SSF54001">
    <property type="entry name" value="Cysteine proteinases"/>
    <property type="match status" value="1"/>
</dbReference>
<dbReference type="InterPro" id="IPR013201">
    <property type="entry name" value="Prot_inhib_I29"/>
</dbReference>
<name>A0A1Q9F4N5_SYMMI</name>